<dbReference type="Proteomes" id="UP000272400">
    <property type="component" value="Unassembled WGS sequence"/>
</dbReference>
<feature type="transmembrane region" description="Helical" evidence="7">
    <location>
        <begin position="467"/>
        <end position="489"/>
    </location>
</feature>
<keyword evidence="4 7" id="KW-1133">Transmembrane helix</keyword>
<evidence type="ECO:0000259" key="8">
    <source>
        <dbReference type="Pfam" id="PF13515"/>
    </source>
</evidence>
<dbReference type="EMBL" id="RJKE01000001">
    <property type="protein sequence ID" value="ROO85529.1"/>
    <property type="molecule type" value="Genomic_DNA"/>
</dbReference>
<dbReference type="PANTHER" id="PTHR30509">
    <property type="entry name" value="P-HYDROXYBENZOIC ACID EFFLUX PUMP SUBUNIT-RELATED"/>
    <property type="match status" value="1"/>
</dbReference>
<evidence type="ECO:0000313" key="9">
    <source>
        <dbReference type="EMBL" id="ROO85529.1"/>
    </source>
</evidence>
<evidence type="ECO:0000256" key="2">
    <source>
        <dbReference type="ARBA" id="ARBA00022475"/>
    </source>
</evidence>
<feature type="transmembrane region" description="Helical" evidence="7">
    <location>
        <begin position="101"/>
        <end position="121"/>
    </location>
</feature>
<keyword evidence="5 7" id="KW-0472">Membrane</keyword>
<proteinExistence type="inferred from homology"/>
<evidence type="ECO:0000313" key="10">
    <source>
        <dbReference type="Proteomes" id="UP000272400"/>
    </source>
</evidence>
<dbReference type="AlphaFoldDB" id="A0A3N1CW52"/>
<evidence type="ECO:0000256" key="7">
    <source>
        <dbReference type="SAM" id="Phobius"/>
    </source>
</evidence>
<keyword evidence="3 7" id="KW-0812">Transmembrane</keyword>
<dbReference type="RefSeq" id="WP_123665028.1">
    <property type="nucleotide sequence ID" value="NZ_RJKE01000001.1"/>
</dbReference>
<evidence type="ECO:0000256" key="5">
    <source>
        <dbReference type="ARBA" id="ARBA00023136"/>
    </source>
</evidence>
<sequence>MATGGSRTDTRGWLSRAVAWSDAPPAWSEAVCAAIGLGVAAAVSTGTGDPVAGLFLASGMVLAAVRADTGSRRARLLGILAAQLAGALGLVIGQLTHGHGWGTVAVTTLVALVCGLISPIGKIVSTAAMSLLFLDVTGTGLPSSESWWTPPLLQLTGGCLYSLLVVLSWRVPGAEADPGRRSVAAVYAGIADLVASPVRPGGAEAAVSEAVDAAEDTLLRYQIPVAGRRDSETRWLIALLNAASPLMEAVTVLVRSRSPAPPGLAEAVRLLADAVRSGHRDAAIPPFEGDPTFARPVGDALRVLRGDFWDGPDAVGMPRPLPERAGEAVRTALYSASSWRYGFRLALCIGIASAIVEFQGAPHSLWISATHSFWIPLTVAIVLKPDLGSVFVRALLRALGTVVAAVPTLLLLVVVPRGWAAVPLAAFFGGLIPLLKGRSYAMRAVTVTPVMLYLLDTVSSLPPEELVLARLADTLLGCLIVLVFGYALWPRSWRVRPRERAADALQEIAAYLEEAFTAPDAARSRDRRRIHRSLNVFRARIDRMLAEPPPASRAGAGWRPVVLALGRLVDAVTAAAVRVESGHTPPSPAEVRTIAAELRESAADVRAGRPPRAGEGPPAQGVLRDVVAEIGVVRSILPR</sequence>
<feature type="domain" description="Integral membrane bound transporter" evidence="8">
    <location>
        <begin position="365"/>
        <end position="484"/>
    </location>
</feature>
<keyword evidence="10" id="KW-1185">Reference proteome</keyword>
<comment type="similarity">
    <text evidence="6">Belongs to the YccS/YhfK family.</text>
</comment>
<comment type="caution">
    <text evidence="9">The sequence shown here is derived from an EMBL/GenBank/DDBJ whole genome shotgun (WGS) entry which is preliminary data.</text>
</comment>
<dbReference type="InterPro" id="IPR049453">
    <property type="entry name" value="Memb_transporter_dom"/>
</dbReference>
<organism evidence="9 10">
    <name type="scientific">Actinocorallia herbida</name>
    <dbReference type="NCBI Taxonomy" id="58109"/>
    <lineage>
        <taxon>Bacteria</taxon>
        <taxon>Bacillati</taxon>
        <taxon>Actinomycetota</taxon>
        <taxon>Actinomycetes</taxon>
        <taxon>Streptosporangiales</taxon>
        <taxon>Thermomonosporaceae</taxon>
        <taxon>Actinocorallia</taxon>
    </lineage>
</organism>
<dbReference type="PANTHER" id="PTHR30509:SF9">
    <property type="entry name" value="MULTIDRUG RESISTANCE PROTEIN MDTO"/>
    <property type="match status" value="1"/>
</dbReference>
<gene>
    <name evidence="9" type="ORF">EDD29_3074</name>
</gene>
<dbReference type="OrthoDB" id="3816110at2"/>
<evidence type="ECO:0000256" key="1">
    <source>
        <dbReference type="ARBA" id="ARBA00004651"/>
    </source>
</evidence>
<dbReference type="GO" id="GO:0005886">
    <property type="term" value="C:plasma membrane"/>
    <property type="evidence" value="ECO:0007669"/>
    <property type="project" value="UniProtKB-SubCell"/>
</dbReference>
<accession>A0A3N1CW52</accession>
<protein>
    <submittedName>
        <fullName evidence="9">Putative membrane protein YccC</fullName>
    </submittedName>
</protein>
<feature type="transmembrane region" description="Helical" evidence="7">
    <location>
        <begin position="395"/>
        <end position="413"/>
    </location>
</feature>
<evidence type="ECO:0000256" key="4">
    <source>
        <dbReference type="ARBA" id="ARBA00022989"/>
    </source>
</evidence>
<keyword evidence="2" id="KW-1003">Cell membrane</keyword>
<comment type="subcellular location">
    <subcellularLocation>
        <location evidence="1">Cell membrane</location>
        <topology evidence="1">Multi-pass membrane protein</topology>
    </subcellularLocation>
</comment>
<reference evidence="9 10" key="1">
    <citation type="submission" date="2018-11" db="EMBL/GenBank/DDBJ databases">
        <title>Sequencing the genomes of 1000 actinobacteria strains.</title>
        <authorList>
            <person name="Klenk H.-P."/>
        </authorList>
    </citation>
    <scope>NUCLEOTIDE SEQUENCE [LARGE SCALE GENOMIC DNA]</scope>
    <source>
        <strain evidence="9 10">DSM 44254</strain>
    </source>
</reference>
<feature type="transmembrane region" description="Helical" evidence="7">
    <location>
        <begin position="341"/>
        <end position="359"/>
    </location>
</feature>
<feature type="transmembrane region" description="Helical" evidence="7">
    <location>
        <begin position="76"/>
        <end position="95"/>
    </location>
</feature>
<evidence type="ECO:0000256" key="3">
    <source>
        <dbReference type="ARBA" id="ARBA00022692"/>
    </source>
</evidence>
<name>A0A3N1CW52_9ACTN</name>
<dbReference type="Pfam" id="PF13515">
    <property type="entry name" value="FUSC_2"/>
    <property type="match status" value="1"/>
</dbReference>
<evidence type="ECO:0000256" key="6">
    <source>
        <dbReference type="ARBA" id="ARBA00043993"/>
    </source>
</evidence>